<dbReference type="OrthoDB" id="5555605at2"/>
<evidence type="ECO:0000259" key="6">
    <source>
        <dbReference type="Pfam" id="PF04357"/>
    </source>
</evidence>
<dbReference type="GO" id="GO:0097347">
    <property type="term" value="C:TAM protein secretion complex"/>
    <property type="evidence" value="ECO:0007669"/>
    <property type="project" value="TreeGrafter"/>
</dbReference>
<organism evidence="7 8">
    <name type="scientific">Acinetobacter puyangensis</name>
    <dbReference type="NCBI Taxonomy" id="1096779"/>
    <lineage>
        <taxon>Bacteria</taxon>
        <taxon>Pseudomonadati</taxon>
        <taxon>Pseudomonadota</taxon>
        <taxon>Gammaproteobacteria</taxon>
        <taxon>Moraxellales</taxon>
        <taxon>Moraxellaceae</taxon>
        <taxon>Acinetobacter</taxon>
    </lineage>
</organism>
<evidence type="ECO:0000313" key="7">
    <source>
        <dbReference type="EMBL" id="SNX44005.1"/>
    </source>
</evidence>
<protein>
    <submittedName>
        <fullName evidence="7">Autotransporter secretion inner membrane protein TamB</fullName>
    </submittedName>
</protein>
<evidence type="ECO:0000256" key="3">
    <source>
        <dbReference type="ARBA" id="ARBA00022989"/>
    </source>
</evidence>
<dbReference type="GO" id="GO:0005886">
    <property type="term" value="C:plasma membrane"/>
    <property type="evidence" value="ECO:0007669"/>
    <property type="project" value="InterPro"/>
</dbReference>
<keyword evidence="2 5" id="KW-0812">Transmembrane</keyword>
<feature type="transmembrane region" description="Helical" evidence="5">
    <location>
        <begin position="20"/>
        <end position="43"/>
    </location>
</feature>
<dbReference type="PANTHER" id="PTHR36985">
    <property type="entry name" value="TRANSLOCATION AND ASSEMBLY MODULE SUBUNIT TAMB"/>
    <property type="match status" value="1"/>
</dbReference>
<gene>
    <name evidence="7" type="ORF">SAMN05421731_102163</name>
</gene>
<reference evidence="8" key="1">
    <citation type="submission" date="2016-09" db="EMBL/GenBank/DDBJ databases">
        <authorList>
            <person name="Varghese N."/>
            <person name="Submissions S."/>
        </authorList>
    </citation>
    <scope>NUCLEOTIDE SEQUENCE [LARGE SCALE GENOMIC DNA]</scope>
    <source>
        <strain evidence="8">ANC 4466</strain>
    </source>
</reference>
<proteinExistence type="predicted"/>
<accession>A0A240E7Y3</accession>
<evidence type="ECO:0000256" key="5">
    <source>
        <dbReference type="SAM" id="Phobius"/>
    </source>
</evidence>
<keyword evidence="3 5" id="KW-1133">Transmembrane helix</keyword>
<evidence type="ECO:0000313" key="8">
    <source>
        <dbReference type="Proteomes" id="UP000219042"/>
    </source>
</evidence>
<evidence type="ECO:0000256" key="1">
    <source>
        <dbReference type="ARBA" id="ARBA00004167"/>
    </source>
</evidence>
<evidence type="ECO:0000256" key="4">
    <source>
        <dbReference type="ARBA" id="ARBA00023136"/>
    </source>
</evidence>
<comment type="subcellular location">
    <subcellularLocation>
        <location evidence="1">Membrane</location>
        <topology evidence="1">Single-pass membrane protein</topology>
    </subcellularLocation>
</comment>
<evidence type="ECO:0000256" key="2">
    <source>
        <dbReference type="ARBA" id="ARBA00022692"/>
    </source>
</evidence>
<keyword evidence="8" id="KW-1185">Reference proteome</keyword>
<dbReference type="Proteomes" id="UP000219042">
    <property type="component" value="Unassembled WGS sequence"/>
</dbReference>
<feature type="domain" description="Translocation and assembly module TamB C-terminal" evidence="6">
    <location>
        <begin position="1158"/>
        <end position="1505"/>
    </location>
</feature>
<dbReference type="InterPro" id="IPR007452">
    <property type="entry name" value="TamB_C"/>
</dbReference>
<dbReference type="GO" id="GO:0009306">
    <property type="term" value="P:protein secretion"/>
    <property type="evidence" value="ECO:0007669"/>
    <property type="project" value="InterPro"/>
</dbReference>
<dbReference type="Pfam" id="PF04357">
    <property type="entry name" value="TamB"/>
    <property type="match status" value="1"/>
</dbReference>
<dbReference type="PANTHER" id="PTHR36985:SF1">
    <property type="entry name" value="TRANSLOCATION AND ASSEMBLY MODULE SUBUNIT TAMB"/>
    <property type="match status" value="1"/>
</dbReference>
<dbReference type="RefSeq" id="WP_097078277.1">
    <property type="nucleotide sequence ID" value="NZ_BAABHT010000010.1"/>
</dbReference>
<sequence length="1505" mass="164207">MTEQLPETTPPQPKGKTWRIVRWVILSLLGLFLALIIALGLLASSDRGSHWLLDFVMNRQQMIHYQYEQGNLLQGLILKDILVKVKDVEVQIDRADVRLGWRALVNRELHFMTAKVATVKVINHAPENDDPFKFSELKLPFVLRLDDASLDKLVIQSAKSTVNFYDIDLKDAVWSGTRIELVNSSMAMDFLNVKKVTGFILLQDKYPLNLRADLTIPALQGLNLHQIKVSARGDVDTLRAGVASATPDVISGYVVAHPVRKDVPMQGKLNWQTFHWPIAPEQKLYSEKGQIDLSGDLNQLNFVLDSDLEGENIPKGNYQALLNTDLKQMNIEKFVGSLMNGQLDLTGHLNWENALVWDIKGRAQGLNPKDKNIPEAIQGFLPPDMSSRISLKGSMDKQSDILATVDFDRYERWDVHLKQNAPSKNQSVEKKQPWLMNVVWNNINREMPYIGWLNSRQGDVDIVLAEQGQDIKLATDVDTNEKSSLPAGHYQSTLNFANNILNIKNFSLKQGQGLLSGQAVVNLPTDKTQLKWHANLNAKQFNPQTISPAAPVNRLDGHLTAQGYQDNLKQVIQLKGIDLKGQIPQGNTSQSISLTGQSTAVVIMHDGKKQSGLRSYAVQYNGALNAQNYSQGPLRLNLSGTPSMIKLTELYHQGAAGEIKANGTVNLAQGLAWDIHANLQQFKPQYFVSTVKGEITGQVNSTGQWSDRQKHISIRDLNLRGQLNNKPLLGQGNLALSFSDANGFVPKQFEANNLVLSYANNILHASGNAQRLQLNINASNLSELYQGLRGTVKGFIFVQTHPQLNAKSNLIVQNFAYNNVASIEKLSLIGTLPTGDQASQMVMHLQNLRSGERGIDDAKLELQGTRAAHLLKIQGQNSISKFYLQLAGGLNQNNDWLGQIQNGSFDSKRVSLKQSQNAALIFRKNQNQLAITQHCWISQGREQSQICLDQPLIASQDQGAISVLIKNIELGDFAAFMPTGLALSGKLNGYSHLSWLNGQPMQMDTQLVTKSGNIGISSEDLDVPAASLAYNELRLGAKTLPQGLALRLNADTPLLGTGFVNVLVGTQGEDKAISGDIALDQVKLSLFKPFISDIRVLDGKISAAGKLSGTLQQPLFNGEIRLKDGQLAMISVPLNLQNIQLASSIRGSQATVTGGFNAGRGVGKISGNADWSASPSIKLNLSGRELLVAQPPMISASVSPEITVDIRPVLKQLTVNGKVDVPRAVISMPESSPSVIATSADVRIVQSGQDQLAILKASKPWNIRADIAVSLGDSVVFRGFNSVIPLAGRINLSQRGTAIAMQANGAVGVSRQVKIEAYGQSLDLNRAIARFGGELANPSLDIDATKNVQNSTVGVRVTGVASRPNIQIYNDAGLTEQEALNALLTGRISNGSSGVNNTEGFKSDVNNTIAAAGISMGLGGTRAFTNQLGRSFGLSGLALDAQGSGDDTQVSVTGYITPDLYLRYGVGIFTPVNKLTLRYQVNRRLYMEASSSVERAVDIFYNWKF</sequence>
<keyword evidence="4 5" id="KW-0472">Membrane</keyword>
<dbReference type="EMBL" id="OANT01000002">
    <property type="protein sequence ID" value="SNX44005.1"/>
    <property type="molecule type" value="Genomic_DNA"/>
</dbReference>
<name>A0A240E7Y3_9GAMM</name>